<keyword evidence="2" id="KW-1185">Reference proteome</keyword>
<accession>A0A0N7HIR0</accession>
<sequence>MSIGISFHVKRPAFDDARYGAPQVGTLIYKWEALTQSQGLQAQIQNN</sequence>
<protein>
    <submittedName>
        <fullName evidence="1">Uncharacterized protein</fullName>
    </submittedName>
</protein>
<dbReference type="PATRIC" id="fig|1397108.4.peg.2013"/>
<evidence type="ECO:0000313" key="2">
    <source>
        <dbReference type="Proteomes" id="UP000064920"/>
    </source>
</evidence>
<reference evidence="1 2" key="1">
    <citation type="submission" date="2015-05" db="EMBL/GenBank/DDBJ databases">
        <authorList>
            <person name="Wang D.B."/>
            <person name="Wang M."/>
        </authorList>
    </citation>
    <scope>NUCLEOTIDE SEQUENCE [LARGE SCALE GENOMIC DNA]</scope>
    <source>
        <strain evidence="1 2">IMCC 12053</strain>
    </source>
</reference>
<dbReference type="KEGG" id="cmar:IMCC12053_1970"/>
<dbReference type="AlphaFoldDB" id="A0A0N7HIR0"/>
<dbReference type="STRING" id="1397108.IMCC12053_1970"/>
<evidence type="ECO:0000313" key="1">
    <source>
        <dbReference type="EMBL" id="ALI55917.1"/>
    </source>
</evidence>
<organism evidence="1 2">
    <name type="scientific">Celeribacter marinus</name>
    <dbReference type="NCBI Taxonomy" id="1397108"/>
    <lineage>
        <taxon>Bacteria</taxon>
        <taxon>Pseudomonadati</taxon>
        <taxon>Pseudomonadota</taxon>
        <taxon>Alphaproteobacteria</taxon>
        <taxon>Rhodobacterales</taxon>
        <taxon>Roseobacteraceae</taxon>
        <taxon>Celeribacter</taxon>
    </lineage>
</organism>
<dbReference type="Proteomes" id="UP000064920">
    <property type="component" value="Chromosome"/>
</dbReference>
<proteinExistence type="predicted"/>
<gene>
    <name evidence="1" type="ORF">IMCC12053_1970</name>
</gene>
<name>A0A0N7HIR0_9RHOB</name>
<dbReference type="EMBL" id="CP012023">
    <property type="protein sequence ID" value="ALI55917.1"/>
    <property type="molecule type" value="Genomic_DNA"/>
</dbReference>